<dbReference type="EMBL" id="CAMKVN010003573">
    <property type="protein sequence ID" value="CAI2185072.1"/>
    <property type="molecule type" value="Genomic_DNA"/>
</dbReference>
<dbReference type="OrthoDB" id="29596at2759"/>
<gene>
    <name evidence="1" type="ORF">FWILDA_LOCUS11893</name>
</gene>
<protein>
    <submittedName>
        <fullName evidence="1">6894_t:CDS:1</fullName>
    </submittedName>
</protein>
<comment type="caution">
    <text evidence="1">The sequence shown here is derived from an EMBL/GenBank/DDBJ whole genome shotgun (WGS) entry which is preliminary data.</text>
</comment>
<accession>A0A9W4SZQ8</accession>
<organism evidence="1 2">
    <name type="scientific">Funneliformis geosporum</name>
    <dbReference type="NCBI Taxonomy" id="1117311"/>
    <lineage>
        <taxon>Eukaryota</taxon>
        <taxon>Fungi</taxon>
        <taxon>Fungi incertae sedis</taxon>
        <taxon>Mucoromycota</taxon>
        <taxon>Glomeromycotina</taxon>
        <taxon>Glomeromycetes</taxon>
        <taxon>Glomerales</taxon>
        <taxon>Glomeraceae</taxon>
        <taxon>Funneliformis</taxon>
    </lineage>
</organism>
<dbReference type="AlphaFoldDB" id="A0A9W4SZQ8"/>
<keyword evidence="2" id="KW-1185">Reference proteome</keyword>
<proteinExistence type="predicted"/>
<evidence type="ECO:0000313" key="2">
    <source>
        <dbReference type="Proteomes" id="UP001153678"/>
    </source>
</evidence>
<name>A0A9W4SZQ8_9GLOM</name>
<sequence length="235" mass="28055">MHKQKRLEVHELLHRAVFQISVQYELEKLETKWPLHSTPSCPVETSSKISIDENLNRQKSLNRVGKNNGNHRRMIRYQIQPSVIITNSCADDDFIEVLKTQDDSIPFETELVIRPSAEFLYVSAKPKLLSIRLGVQNHVNSILESIRERSRFKSLKMNRMQTCICKRRAIQYEKYNEFFHRGDPNHFIRQQSRDQIKKELCEENWIALRYFWYNEDLYVVITLYSPPFMNVYMVT</sequence>
<reference evidence="1" key="1">
    <citation type="submission" date="2022-08" db="EMBL/GenBank/DDBJ databases">
        <authorList>
            <person name="Kallberg Y."/>
            <person name="Tangrot J."/>
            <person name="Rosling A."/>
        </authorList>
    </citation>
    <scope>NUCLEOTIDE SEQUENCE</scope>
    <source>
        <strain evidence="1">Wild A</strain>
    </source>
</reference>
<evidence type="ECO:0000313" key="1">
    <source>
        <dbReference type="EMBL" id="CAI2185072.1"/>
    </source>
</evidence>
<dbReference type="Proteomes" id="UP001153678">
    <property type="component" value="Unassembled WGS sequence"/>
</dbReference>